<evidence type="ECO:0000256" key="3">
    <source>
        <dbReference type="SAM" id="SignalP"/>
    </source>
</evidence>
<gene>
    <name evidence="4" type="ORF">PPL_06401</name>
</gene>
<dbReference type="RefSeq" id="XP_020432932.1">
    <property type="nucleotide sequence ID" value="XM_020577258.1"/>
</dbReference>
<keyword evidence="2" id="KW-0812">Transmembrane</keyword>
<feature type="region of interest" description="Disordered" evidence="1">
    <location>
        <begin position="132"/>
        <end position="158"/>
    </location>
</feature>
<reference evidence="4 5" key="1">
    <citation type="journal article" date="2011" name="Genome Res.">
        <title>Phylogeny-wide analysis of social amoeba genomes highlights ancient origins for complex intercellular communication.</title>
        <authorList>
            <person name="Heidel A.J."/>
            <person name="Lawal H.M."/>
            <person name="Felder M."/>
            <person name="Schilde C."/>
            <person name="Helps N.R."/>
            <person name="Tunggal B."/>
            <person name="Rivero F."/>
            <person name="John U."/>
            <person name="Schleicher M."/>
            <person name="Eichinger L."/>
            <person name="Platzer M."/>
            <person name="Noegel A.A."/>
            <person name="Schaap P."/>
            <person name="Gloeckner G."/>
        </authorList>
    </citation>
    <scope>NUCLEOTIDE SEQUENCE [LARGE SCALE GENOMIC DNA]</scope>
    <source>
        <strain evidence="5">ATCC 26659 / Pp 5 / PN500</strain>
    </source>
</reference>
<feature type="chain" id="PRO_5003042167" evidence="3">
    <location>
        <begin position="22"/>
        <end position="194"/>
    </location>
</feature>
<dbReference type="GeneID" id="31361883"/>
<dbReference type="Proteomes" id="UP000001396">
    <property type="component" value="Unassembled WGS sequence"/>
</dbReference>
<dbReference type="InParanoid" id="D3BD21"/>
<keyword evidence="5" id="KW-1185">Reference proteome</keyword>
<organism evidence="4 5">
    <name type="scientific">Heterostelium pallidum (strain ATCC 26659 / Pp 5 / PN500)</name>
    <name type="common">Cellular slime mold</name>
    <name type="synonym">Polysphondylium pallidum</name>
    <dbReference type="NCBI Taxonomy" id="670386"/>
    <lineage>
        <taxon>Eukaryota</taxon>
        <taxon>Amoebozoa</taxon>
        <taxon>Evosea</taxon>
        <taxon>Eumycetozoa</taxon>
        <taxon>Dictyostelia</taxon>
        <taxon>Acytosteliales</taxon>
        <taxon>Acytosteliaceae</taxon>
        <taxon>Heterostelium</taxon>
    </lineage>
</organism>
<dbReference type="AlphaFoldDB" id="D3BD21"/>
<feature type="transmembrane region" description="Helical" evidence="2">
    <location>
        <begin position="173"/>
        <end position="193"/>
    </location>
</feature>
<protein>
    <submittedName>
        <fullName evidence="4">Uncharacterized protein</fullName>
    </submittedName>
</protein>
<evidence type="ECO:0000313" key="5">
    <source>
        <dbReference type="Proteomes" id="UP000001396"/>
    </source>
</evidence>
<proteinExistence type="predicted"/>
<keyword evidence="2" id="KW-0472">Membrane</keyword>
<name>D3BD21_HETP5</name>
<sequence>MNNIIKILILFIGLFISYSNSSIYLSQNNNGTIKVVQTIELGGQIKFGIQIEKGKTNTFMIDWDPLERNYTSNFTITGSVGVEETMDLDIEYQETKVFIGISTPFEFEFYGTLKAYVNITCKNQESSGDYILSLTPSKSPGSPKPLNEPSESSSDKEFTNQRSIIMKGDSNRLYPSLLLLLVLLFTTTTTILIK</sequence>
<evidence type="ECO:0000256" key="2">
    <source>
        <dbReference type="SAM" id="Phobius"/>
    </source>
</evidence>
<accession>D3BD21</accession>
<dbReference type="EMBL" id="ADBJ01000028">
    <property type="protein sequence ID" value="EFA80813.1"/>
    <property type="molecule type" value="Genomic_DNA"/>
</dbReference>
<keyword evidence="2" id="KW-1133">Transmembrane helix</keyword>
<keyword evidence="3" id="KW-0732">Signal</keyword>
<comment type="caution">
    <text evidence="4">The sequence shown here is derived from an EMBL/GenBank/DDBJ whole genome shotgun (WGS) entry which is preliminary data.</text>
</comment>
<evidence type="ECO:0000313" key="4">
    <source>
        <dbReference type="EMBL" id="EFA80813.1"/>
    </source>
</evidence>
<feature type="signal peptide" evidence="3">
    <location>
        <begin position="1"/>
        <end position="21"/>
    </location>
</feature>
<evidence type="ECO:0000256" key="1">
    <source>
        <dbReference type="SAM" id="MobiDB-lite"/>
    </source>
</evidence>